<dbReference type="RefSeq" id="WP_346187826.1">
    <property type="nucleotide sequence ID" value="NZ_BAABRL010000003.1"/>
</dbReference>
<gene>
    <name evidence="3" type="ORF">Rhal01_01130</name>
</gene>
<dbReference type="InterPro" id="IPR021994">
    <property type="entry name" value="DUF3592"/>
</dbReference>
<keyword evidence="4" id="KW-1185">Reference proteome</keyword>
<evidence type="ECO:0000259" key="2">
    <source>
        <dbReference type="Pfam" id="PF12158"/>
    </source>
</evidence>
<feature type="transmembrane region" description="Helical" evidence="1">
    <location>
        <begin position="15"/>
        <end position="37"/>
    </location>
</feature>
<evidence type="ECO:0000256" key="1">
    <source>
        <dbReference type="SAM" id="Phobius"/>
    </source>
</evidence>
<comment type="caution">
    <text evidence="3">The sequence shown here is derived from an EMBL/GenBank/DDBJ whole genome shotgun (WGS) entry which is preliminary data.</text>
</comment>
<keyword evidence="1" id="KW-0472">Membrane</keyword>
<proteinExistence type="predicted"/>
<organism evidence="3 4">
    <name type="scientific">Rubritalea halochordaticola</name>
    <dbReference type="NCBI Taxonomy" id="714537"/>
    <lineage>
        <taxon>Bacteria</taxon>
        <taxon>Pseudomonadati</taxon>
        <taxon>Verrucomicrobiota</taxon>
        <taxon>Verrucomicrobiia</taxon>
        <taxon>Verrucomicrobiales</taxon>
        <taxon>Rubritaleaceae</taxon>
        <taxon>Rubritalea</taxon>
    </lineage>
</organism>
<feature type="domain" description="DUF3592" evidence="2">
    <location>
        <begin position="53"/>
        <end position="137"/>
    </location>
</feature>
<accession>A0ABP9V2V7</accession>
<dbReference type="Proteomes" id="UP001424741">
    <property type="component" value="Unassembled WGS sequence"/>
</dbReference>
<protein>
    <recommendedName>
        <fullName evidence="2">DUF3592 domain-containing protein</fullName>
    </recommendedName>
</protein>
<evidence type="ECO:0000313" key="4">
    <source>
        <dbReference type="Proteomes" id="UP001424741"/>
    </source>
</evidence>
<evidence type="ECO:0000313" key="3">
    <source>
        <dbReference type="EMBL" id="GAA5494962.1"/>
    </source>
</evidence>
<sequence>MAATQKAKGKNKAGAIYLMCIGLFLVLIGGLFTWLMVRSFQHASDTRHWSKAPCYVIRSEVVERSVDSLGVEFQWAVAYTYEFEGKDYIGEKYKPRGQKWTGDKENVQALIDEYPLDTKQECYVNPQKPDEAILDHDSKAAGYSAWFPMLFVVGGLGMIFGALKNLLKLSPKS</sequence>
<feature type="transmembrane region" description="Helical" evidence="1">
    <location>
        <begin position="145"/>
        <end position="163"/>
    </location>
</feature>
<dbReference type="EMBL" id="BAABRL010000003">
    <property type="protein sequence ID" value="GAA5494962.1"/>
    <property type="molecule type" value="Genomic_DNA"/>
</dbReference>
<dbReference type="Pfam" id="PF12158">
    <property type="entry name" value="DUF3592"/>
    <property type="match status" value="1"/>
</dbReference>
<keyword evidence="1" id="KW-1133">Transmembrane helix</keyword>
<reference evidence="3 4" key="1">
    <citation type="submission" date="2024-02" db="EMBL/GenBank/DDBJ databases">
        <title>Rubritalea halochordaticola NBRC 107102.</title>
        <authorList>
            <person name="Ichikawa N."/>
            <person name="Katano-Makiyama Y."/>
            <person name="Hidaka K."/>
        </authorList>
    </citation>
    <scope>NUCLEOTIDE SEQUENCE [LARGE SCALE GENOMIC DNA]</scope>
    <source>
        <strain evidence="3 4">NBRC 107102</strain>
    </source>
</reference>
<keyword evidence="1" id="KW-0812">Transmembrane</keyword>
<name>A0ABP9V2V7_9BACT</name>